<comment type="subcellular location">
    <subcellularLocation>
        <location evidence="14">Cytoplasm</location>
    </subcellularLocation>
</comment>
<dbReference type="GO" id="GO:0004604">
    <property type="term" value="F:phosphoadenylyl-sulfate reductase (thioredoxin) activity"/>
    <property type="evidence" value="ECO:0007669"/>
    <property type="project" value="UniProtKB-UniRule"/>
</dbReference>
<dbReference type="InterPro" id="IPR014729">
    <property type="entry name" value="Rossmann-like_a/b/a_fold"/>
</dbReference>
<evidence type="ECO:0000256" key="4">
    <source>
        <dbReference type="ARBA" id="ARBA00023002"/>
    </source>
</evidence>
<dbReference type="EC" id="1.8.4.10" evidence="9 14"/>
<dbReference type="Pfam" id="PF06073">
    <property type="entry name" value="DUF934"/>
    <property type="match status" value="1"/>
</dbReference>
<dbReference type="SUPFAM" id="SSF52402">
    <property type="entry name" value="Adenine nucleotide alpha hydrolases-like"/>
    <property type="match status" value="1"/>
</dbReference>
<dbReference type="InterPro" id="IPR008318">
    <property type="entry name" value="UCP030820"/>
</dbReference>
<name>A0A6I6MLF9_9CAUL</name>
<comment type="cofactor">
    <cofactor evidence="14">
        <name>[4Fe-4S] cluster</name>
        <dbReference type="ChEBI" id="CHEBI:49883"/>
    </cofactor>
    <text evidence="14">Binds 1 [4Fe-4S] cluster per subunit.</text>
</comment>
<dbReference type="HAMAP" id="MF_00063">
    <property type="entry name" value="CysH"/>
    <property type="match status" value="1"/>
</dbReference>
<evidence type="ECO:0000256" key="14">
    <source>
        <dbReference type="HAMAP-Rule" id="MF_00063"/>
    </source>
</evidence>
<feature type="binding site" evidence="14">
    <location>
        <position position="293"/>
    </location>
    <ligand>
        <name>[4Fe-4S] cluster</name>
        <dbReference type="ChEBI" id="CHEBI:49883"/>
    </ligand>
</feature>
<evidence type="ECO:0000256" key="11">
    <source>
        <dbReference type="ARBA" id="ARBA00030894"/>
    </source>
</evidence>
<evidence type="ECO:0000256" key="10">
    <source>
        <dbReference type="ARBA" id="ARBA00029514"/>
    </source>
</evidence>
<evidence type="ECO:0000256" key="6">
    <source>
        <dbReference type="ARBA" id="ARBA00023014"/>
    </source>
</evidence>
<dbReference type="EMBL" id="CP047045">
    <property type="protein sequence ID" value="QGZ96235.1"/>
    <property type="molecule type" value="Genomic_DNA"/>
</dbReference>
<comment type="function">
    <text evidence="7 14">Catalyzes the formation of sulfite from adenosine 5'-phosphosulfate (APS) using thioredoxin as an electron donor.</text>
</comment>
<keyword evidence="2 14" id="KW-0963">Cytoplasm</keyword>
<feature type="domain" description="Phosphoadenosine phosphosulphate reductase" evidence="15">
    <location>
        <begin position="208"/>
        <end position="381"/>
    </location>
</feature>
<dbReference type="Gene3D" id="3.40.50.620">
    <property type="entry name" value="HUPs"/>
    <property type="match status" value="1"/>
</dbReference>
<evidence type="ECO:0000259" key="15">
    <source>
        <dbReference type="Pfam" id="PF01507"/>
    </source>
</evidence>
<evidence type="ECO:0000256" key="1">
    <source>
        <dbReference type="ARBA" id="ARBA00009732"/>
    </source>
</evidence>
<dbReference type="GO" id="GO:0051539">
    <property type="term" value="F:4 iron, 4 sulfur cluster binding"/>
    <property type="evidence" value="ECO:0007669"/>
    <property type="project" value="UniProtKB-UniRule"/>
</dbReference>
<dbReference type="GO" id="GO:0019344">
    <property type="term" value="P:cysteine biosynthetic process"/>
    <property type="evidence" value="ECO:0007669"/>
    <property type="project" value="InterPro"/>
</dbReference>
<dbReference type="PANTHER" id="PTHR46482">
    <property type="entry name" value="5'-ADENYLYLSULFATE REDUCTASE 3, CHLOROPLASTIC"/>
    <property type="match status" value="1"/>
</dbReference>
<dbReference type="GO" id="GO:0046872">
    <property type="term" value="F:metal ion binding"/>
    <property type="evidence" value="ECO:0007669"/>
    <property type="project" value="UniProtKB-KW"/>
</dbReference>
<dbReference type="GO" id="GO:0005737">
    <property type="term" value="C:cytoplasm"/>
    <property type="evidence" value="ECO:0007669"/>
    <property type="project" value="UniProtKB-SubCell"/>
</dbReference>
<evidence type="ECO:0000313" key="16">
    <source>
        <dbReference type="EMBL" id="QGZ96235.1"/>
    </source>
</evidence>
<feature type="active site" description="Nucleophile; cysteine thiosulfonate intermediate" evidence="14">
    <location>
        <position position="404"/>
    </location>
</feature>
<sequence>MSVLIDFNRGLHVEGKSERAAAVPAKPANEGHGDVRKKIVPVIKPPAGPSATHWEGGAYLSLAQWLESPEDGAAILLQPADDTFALAERLDGVALIAVDFPRIGDGRGYSHAVLLRERLGYAGPLRAVGAVTADQVYALTRVGFTSFGLRADQDAETALAAVNTFAVPYQGTPQRAGAILDRDAANFNALVRLLERQLTEIAAAHERPALASSLSAEDMVITDVIARLKLPIDVFTLNTGRLHQETVELIEQTRAHYGIALEVFEPNAADVAAYTRARGADAFYESVALRKQCCAIRKVEPLARALVGRDAWISGQRREQGVTRAALSETEHDAERGMEKYNPLAVWRWDDVRAYAERFDIPMSQLYARGYVSIGCEPCTKAIRPGEDPRAGRWWWENQESRECGLHTNSTTR</sequence>
<comment type="similarity">
    <text evidence="1 14">Belongs to the PAPS reductase family. CysH subfamily.</text>
</comment>
<dbReference type="CDD" id="cd23945">
    <property type="entry name" value="PAPS_reductase"/>
    <property type="match status" value="1"/>
</dbReference>
<organism evidence="16 17">
    <name type="scientific">Terricaulis silvestris</name>
    <dbReference type="NCBI Taxonomy" id="2686094"/>
    <lineage>
        <taxon>Bacteria</taxon>
        <taxon>Pseudomonadati</taxon>
        <taxon>Pseudomonadota</taxon>
        <taxon>Alphaproteobacteria</taxon>
        <taxon>Caulobacterales</taxon>
        <taxon>Caulobacteraceae</taxon>
        <taxon>Terricaulis</taxon>
    </lineage>
</organism>
<dbReference type="GO" id="GO:0070814">
    <property type="term" value="P:hydrogen sulfide biosynthetic process"/>
    <property type="evidence" value="ECO:0007669"/>
    <property type="project" value="UniProtKB-UniRule"/>
</dbReference>
<dbReference type="Pfam" id="PF01507">
    <property type="entry name" value="PAPS_reduct"/>
    <property type="match status" value="1"/>
</dbReference>
<accession>A0A6I6MLF9</accession>
<dbReference type="Proteomes" id="UP000431269">
    <property type="component" value="Chromosome"/>
</dbReference>
<dbReference type="NCBIfam" id="TIGR02055">
    <property type="entry name" value="APS_reductase"/>
    <property type="match status" value="1"/>
</dbReference>
<gene>
    <name evidence="14 16" type="primary">cysH</name>
    <name evidence="16" type="ORF">DSM104635_03093</name>
</gene>
<dbReference type="NCBIfam" id="NF002537">
    <property type="entry name" value="PRK02090.1"/>
    <property type="match status" value="1"/>
</dbReference>
<evidence type="ECO:0000256" key="7">
    <source>
        <dbReference type="ARBA" id="ARBA00024298"/>
    </source>
</evidence>
<keyword evidence="6 14" id="KW-0411">Iron-sulfur</keyword>
<evidence type="ECO:0000256" key="12">
    <source>
        <dbReference type="ARBA" id="ARBA00032041"/>
    </source>
</evidence>
<comment type="catalytic activity">
    <reaction evidence="13 14">
        <text>[thioredoxin]-disulfide + sulfite + AMP + 2 H(+) = adenosine 5'-phosphosulfate + [thioredoxin]-dithiol</text>
        <dbReference type="Rhea" id="RHEA:21976"/>
        <dbReference type="Rhea" id="RHEA-COMP:10698"/>
        <dbReference type="Rhea" id="RHEA-COMP:10700"/>
        <dbReference type="ChEBI" id="CHEBI:15378"/>
        <dbReference type="ChEBI" id="CHEBI:17359"/>
        <dbReference type="ChEBI" id="CHEBI:29950"/>
        <dbReference type="ChEBI" id="CHEBI:50058"/>
        <dbReference type="ChEBI" id="CHEBI:58243"/>
        <dbReference type="ChEBI" id="CHEBI:456215"/>
        <dbReference type="EC" id="1.8.4.10"/>
    </reaction>
</comment>
<feature type="binding site" evidence="14">
    <location>
        <position position="376"/>
    </location>
    <ligand>
        <name>[4Fe-4S] cluster</name>
        <dbReference type="ChEBI" id="CHEBI:49883"/>
    </ligand>
</feature>
<proteinExistence type="inferred from homology"/>
<dbReference type="KEGG" id="tsv:DSM104635_03093"/>
<reference evidence="17" key="1">
    <citation type="submission" date="2019-12" db="EMBL/GenBank/DDBJ databases">
        <title>Complete genome of Terracaulis silvestris 0127_4.</title>
        <authorList>
            <person name="Vieira S."/>
            <person name="Riedel T."/>
            <person name="Sproer C."/>
            <person name="Pascual J."/>
            <person name="Boedeker C."/>
            <person name="Overmann J."/>
        </authorList>
    </citation>
    <scope>NUCLEOTIDE SEQUENCE [LARGE SCALE GENOMIC DNA]</scope>
    <source>
        <strain evidence="17">0127_4</strain>
    </source>
</reference>
<dbReference type="InterPro" id="IPR011798">
    <property type="entry name" value="APS_reductase"/>
</dbReference>
<evidence type="ECO:0000256" key="5">
    <source>
        <dbReference type="ARBA" id="ARBA00023004"/>
    </source>
</evidence>
<dbReference type="InterPro" id="IPR004511">
    <property type="entry name" value="PAPS/APS_Rdtase"/>
</dbReference>
<evidence type="ECO:0000256" key="3">
    <source>
        <dbReference type="ARBA" id="ARBA00022723"/>
    </source>
</evidence>
<comment type="pathway">
    <text evidence="8 14">Sulfur metabolism; hydrogen sulfide biosynthesis; sulfite from sulfate.</text>
</comment>
<evidence type="ECO:0000256" key="13">
    <source>
        <dbReference type="ARBA" id="ARBA00048441"/>
    </source>
</evidence>
<evidence type="ECO:0000256" key="8">
    <source>
        <dbReference type="ARBA" id="ARBA00024327"/>
    </source>
</evidence>
<feature type="binding site" evidence="14">
    <location>
        <position position="294"/>
    </location>
    <ligand>
        <name>[4Fe-4S] cluster</name>
        <dbReference type="ChEBI" id="CHEBI:49883"/>
    </ligand>
</feature>
<evidence type="ECO:0000256" key="2">
    <source>
        <dbReference type="ARBA" id="ARBA00022490"/>
    </source>
</evidence>
<evidence type="ECO:0000256" key="9">
    <source>
        <dbReference type="ARBA" id="ARBA00024386"/>
    </source>
</evidence>
<dbReference type="PANTHER" id="PTHR46482:SF9">
    <property type="entry name" value="5'-ADENYLYLSULFATE REDUCTASE 1, CHLOROPLASTIC"/>
    <property type="match status" value="1"/>
</dbReference>
<dbReference type="RefSeq" id="WP_158767036.1">
    <property type="nucleotide sequence ID" value="NZ_CP047045.1"/>
</dbReference>
<dbReference type="AlphaFoldDB" id="A0A6I6MLF9"/>
<protein>
    <recommendedName>
        <fullName evidence="10 14">Adenosine 5'-phosphosulfate reductase</fullName>
        <shortName evidence="14">APS reductase</shortName>
        <ecNumber evidence="9 14">1.8.4.10</ecNumber>
    </recommendedName>
    <alternativeName>
        <fullName evidence="12 14">5'-adenylylsulfate reductase</fullName>
    </alternativeName>
    <alternativeName>
        <fullName evidence="11 14">Thioredoxin-dependent 5'-adenylylsulfate reductase</fullName>
    </alternativeName>
</protein>
<dbReference type="GO" id="GO:0019379">
    <property type="term" value="P:sulfate assimilation, phosphoadenylyl sulfate reduction by phosphoadenylyl-sulfate reductase (thioredoxin)"/>
    <property type="evidence" value="ECO:0007669"/>
    <property type="project" value="UniProtKB-UniRule"/>
</dbReference>
<keyword evidence="3 14" id="KW-0479">Metal-binding</keyword>
<keyword evidence="5 14" id="KW-0408">Iron</keyword>
<evidence type="ECO:0000313" key="17">
    <source>
        <dbReference type="Proteomes" id="UP000431269"/>
    </source>
</evidence>
<dbReference type="GO" id="GO:0043866">
    <property type="term" value="F:adenylyl-sulfate reductase (thioredoxin) activity"/>
    <property type="evidence" value="ECO:0007669"/>
    <property type="project" value="UniProtKB-EC"/>
</dbReference>
<keyword evidence="4 14" id="KW-0560">Oxidoreductase</keyword>
<dbReference type="InterPro" id="IPR002500">
    <property type="entry name" value="PAPS_reduct_dom"/>
</dbReference>
<keyword evidence="17" id="KW-1185">Reference proteome</keyword>
<feature type="binding site" evidence="14">
    <location>
        <position position="379"/>
    </location>
    <ligand>
        <name>[4Fe-4S] cluster</name>
        <dbReference type="ChEBI" id="CHEBI:49883"/>
    </ligand>
</feature>